<proteinExistence type="predicted"/>
<keyword evidence="2" id="KW-1185">Reference proteome</keyword>
<evidence type="ECO:0000313" key="1">
    <source>
        <dbReference type="EMBL" id="KAL3692709.1"/>
    </source>
</evidence>
<gene>
    <name evidence="1" type="ORF">R1sor_006360</name>
</gene>
<accession>A0ABD3HQG1</accession>
<dbReference type="EMBL" id="JBJQOH010000003">
    <property type="protein sequence ID" value="KAL3692709.1"/>
    <property type="molecule type" value="Genomic_DNA"/>
</dbReference>
<comment type="caution">
    <text evidence="1">The sequence shown here is derived from an EMBL/GenBank/DDBJ whole genome shotgun (WGS) entry which is preliminary data.</text>
</comment>
<sequence length="92" mass="10448">MPRNPKIQVEWQQDDKMWLIAGGKLEEPTVISSVELRERFRVFLRAAEEYVKDLDSPLSDDDLESLMGCAANSLAEITWTEPGEAFVGYQEG</sequence>
<evidence type="ECO:0000313" key="2">
    <source>
        <dbReference type="Proteomes" id="UP001633002"/>
    </source>
</evidence>
<dbReference type="AlphaFoldDB" id="A0ABD3HQG1"/>
<protein>
    <submittedName>
        <fullName evidence="1">Uncharacterized protein</fullName>
    </submittedName>
</protein>
<dbReference type="Proteomes" id="UP001633002">
    <property type="component" value="Unassembled WGS sequence"/>
</dbReference>
<reference evidence="1 2" key="1">
    <citation type="submission" date="2024-09" db="EMBL/GenBank/DDBJ databases">
        <title>Chromosome-scale assembly of Riccia sorocarpa.</title>
        <authorList>
            <person name="Paukszto L."/>
        </authorList>
    </citation>
    <scope>NUCLEOTIDE SEQUENCE [LARGE SCALE GENOMIC DNA]</scope>
    <source>
        <strain evidence="1">LP-2024</strain>
        <tissue evidence="1">Aerial parts of the thallus</tissue>
    </source>
</reference>
<organism evidence="1 2">
    <name type="scientific">Riccia sorocarpa</name>
    <dbReference type="NCBI Taxonomy" id="122646"/>
    <lineage>
        <taxon>Eukaryota</taxon>
        <taxon>Viridiplantae</taxon>
        <taxon>Streptophyta</taxon>
        <taxon>Embryophyta</taxon>
        <taxon>Marchantiophyta</taxon>
        <taxon>Marchantiopsida</taxon>
        <taxon>Marchantiidae</taxon>
        <taxon>Marchantiales</taxon>
        <taxon>Ricciaceae</taxon>
        <taxon>Riccia</taxon>
    </lineage>
</organism>
<name>A0ABD3HQG1_9MARC</name>